<evidence type="ECO:0000313" key="2">
    <source>
        <dbReference type="EMBL" id="OGY96780.1"/>
    </source>
</evidence>
<comment type="caution">
    <text evidence="2">The sequence shown here is derived from an EMBL/GenBank/DDBJ whole genome shotgun (WGS) entry which is preliminary data.</text>
</comment>
<keyword evidence="1" id="KW-0812">Transmembrane</keyword>
<evidence type="ECO:0000313" key="3">
    <source>
        <dbReference type="Proteomes" id="UP000176648"/>
    </source>
</evidence>
<accession>A0A1G2C7Y9</accession>
<proteinExistence type="predicted"/>
<dbReference type="Proteomes" id="UP000176648">
    <property type="component" value="Unassembled WGS sequence"/>
</dbReference>
<name>A0A1G2C7Y9_9BACT</name>
<reference evidence="2 3" key="1">
    <citation type="journal article" date="2016" name="Nat. Commun.">
        <title>Thousands of microbial genomes shed light on interconnected biogeochemical processes in an aquifer system.</title>
        <authorList>
            <person name="Anantharaman K."/>
            <person name="Brown C.T."/>
            <person name="Hug L.A."/>
            <person name="Sharon I."/>
            <person name="Castelle C.J."/>
            <person name="Probst A.J."/>
            <person name="Thomas B.C."/>
            <person name="Singh A."/>
            <person name="Wilkins M.J."/>
            <person name="Karaoz U."/>
            <person name="Brodie E.L."/>
            <person name="Williams K.H."/>
            <person name="Hubbard S.S."/>
            <person name="Banfield J.F."/>
        </authorList>
    </citation>
    <scope>NUCLEOTIDE SEQUENCE [LARGE SCALE GENOMIC DNA]</scope>
</reference>
<feature type="transmembrane region" description="Helical" evidence="1">
    <location>
        <begin position="21"/>
        <end position="47"/>
    </location>
</feature>
<evidence type="ECO:0000256" key="1">
    <source>
        <dbReference type="SAM" id="Phobius"/>
    </source>
</evidence>
<dbReference type="AlphaFoldDB" id="A0A1G2C7Y9"/>
<sequence>MLKSLQSSKKRFGARLRTQQKGVVMLAPMFWFLLVAVAVSVAALVLMVPNPKNKKAYRAAPTCGWFLIAAAVLSPLYYEFPNPTFSNVVTFENGVATYHPYGTFTLGREFSVFPCETRVESAISFLTENPKVRRVSYEVSAHVADLKKFYANADRRKRWGAGSSFDTTLNAEMLERGAEFGTTHGEIGRVVLSALYEFNDEHARDLGRFFNPLDPDQQTEFKRLLGGFINTRLKGDGIAIEVKRFTLE</sequence>
<organism evidence="2 3">
    <name type="scientific">Candidatus Liptonbacteria bacterium GWB1_49_6</name>
    <dbReference type="NCBI Taxonomy" id="1798644"/>
    <lineage>
        <taxon>Bacteria</taxon>
        <taxon>Candidatus Liptoniibacteriota</taxon>
    </lineage>
</organism>
<keyword evidence="1" id="KW-1133">Transmembrane helix</keyword>
<gene>
    <name evidence="2" type="ORF">A2122_00855</name>
</gene>
<protein>
    <submittedName>
        <fullName evidence="2">Uncharacterized protein</fullName>
    </submittedName>
</protein>
<feature type="transmembrane region" description="Helical" evidence="1">
    <location>
        <begin position="59"/>
        <end position="78"/>
    </location>
</feature>
<keyword evidence="1" id="KW-0472">Membrane</keyword>
<dbReference type="EMBL" id="MHKU01000022">
    <property type="protein sequence ID" value="OGY96780.1"/>
    <property type="molecule type" value="Genomic_DNA"/>
</dbReference>